<gene>
    <name evidence="1" type="ORF">IQ22_01872</name>
</gene>
<dbReference type="EMBL" id="VLKY01000005">
    <property type="protein sequence ID" value="TWI54965.1"/>
    <property type="molecule type" value="Genomic_DNA"/>
</dbReference>
<comment type="caution">
    <text evidence="1">The sequence shown here is derived from an EMBL/GenBank/DDBJ whole genome shotgun (WGS) entry which is preliminary data.</text>
</comment>
<dbReference type="RefSeq" id="WP_145140919.1">
    <property type="nucleotide sequence ID" value="NZ_VLKY01000005.1"/>
</dbReference>
<evidence type="ECO:0000313" key="2">
    <source>
        <dbReference type="Proteomes" id="UP000316905"/>
    </source>
</evidence>
<organism evidence="1 2">
    <name type="scientific">Pseudomonas duriflava</name>
    <dbReference type="NCBI Taxonomy" id="459528"/>
    <lineage>
        <taxon>Bacteria</taxon>
        <taxon>Pseudomonadati</taxon>
        <taxon>Pseudomonadota</taxon>
        <taxon>Gammaproteobacteria</taxon>
        <taxon>Pseudomonadales</taxon>
        <taxon>Pseudomonadaceae</taxon>
        <taxon>Pseudomonas</taxon>
    </lineage>
</organism>
<evidence type="ECO:0000313" key="1">
    <source>
        <dbReference type="EMBL" id="TWI54965.1"/>
    </source>
</evidence>
<sequence>MPSFNPSVSGLFNDNCDVQLSAVPESSNLVVLAVKDNDTGQSVTRLVSRLDIIDLQQLMLISSEVKRELNRLNKEYAAKH</sequence>
<reference evidence="1 2" key="1">
    <citation type="journal article" date="2015" name="Stand. Genomic Sci.">
        <title>Genomic Encyclopedia of Bacterial and Archaeal Type Strains, Phase III: the genomes of soil and plant-associated and newly described type strains.</title>
        <authorList>
            <person name="Whitman W.B."/>
            <person name="Woyke T."/>
            <person name="Klenk H.P."/>
            <person name="Zhou Y."/>
            <person name="Lilburn T.G."/>
            <person name="Beck B.J."/>
            <person name="De Vos P."/>
            <person name="Vandamme P."/>
            <person name="Eisen J.A."/>
            <person name="Garrity G."/>
            <person name="Hugenholtz P."/>
            <person name="Kyrpides N.C."/>
        </authorList>
    </citation>
    <scope>NUCLEOTIDE SEQUENCE [LARGE SCALE GENOMIC DNA]</scope>
    <source>
        <strain evidence="1 2">CGMCC 1.6858</strain>
    </source>
</reference>
<proteinExistence type="predicted"/>
<dbReference type="AlphaFoldDB" id="A0A562QDW9"/>
<keyword evidence="2" id="KW-1185">Reference proteome</keyword>
<protein>
    <submittedName>
        <fullName evidence="1">Uncharacterized protein</fullName>
    </submittedName>
</protein>
<accession>A0A562QDW9</accession>
<dbReference type="Proteomes" id="UP000316905">
    <property type="component" value="Unassembled WGS sequence"/>
</dbReference>
<name>A0A562QDW9_9PSED</name>